<gene>
    <name evidence="3" type="ORF">DHEL01_v210252</name>
</gene>
<dbReference type="InterPro" id="IPR045518">
    <property type="entry name" value="2EXR"/>
</dbReference>
<reference evidence="3" key="1">
    <citation type="submission" date="2017-09" db="EMBL/GenBank/DDBJ databases">
        <title>Polyketide synthases of a Diaporthe helianthi virulent isolate.</title>
        <authorList>
            <person name="Baroncelli R."/>
        </authorList>
    </citation>
    <scope>NUCLEOTIDE SEQUENCE [LARGE SCALE GENOMIC DNA]</scope>
    <source>
        <strain evidence="3">7/96</strain>
    </source>
</reference>
<dbReference type="InParanoid" id="A0A2P5HM59"/>
<dbReference type="AlphaFoldDB" id="A0A2P5HM59"/>
<comment type="caution">
    <text evidence="3">The sequence shown here is derived from an EMBL/GenBank/DDBJ whole genome shotgun (WGS) entry which is preliminary data.</text>
</comment>
<proteinExistence type="predicted"/>
<protein>
    <recommendedName>
        <fullName evidence="2">2EXR domain-containing protein</fullName>
    </recommendedName>
</protein>
<organism evidence="3 4">
    <name type="scientific">Diaporthe helianthi</name>
    <dbReference type="NCBI Taxonomy" id="158607"/>
    <lineage>
        <taxon>Eukaryota</taxon>
        <taxon>Fungi</taxon>
        <taxon>Dikarya</taxon>
        <taxon>Ascomycota</taxon>
        <taxon>Pezizomycotina</taxon>
        <taxon>Sordariomycetes</taxon>
        <taxon>Sordariomycetidae</taxon>
        <taxon>Diaporthales</taxon>
        <taxon>Diaporthaceae</taxon>
        <taxon>Diaporthe</taxon>
    </lineage>
</organism>
<sequence>MFSSGQLSHCESAPTTRSAWYALISKGVMDSEGSVDGGKQENESTDQHDGDSVCGGTQLAPTQPYTSANQSTTPTSFPLFVELPWELRRLVWQLALPRTVFMSTILEPANCVPYPSMGLACREAHLVAKEYGSVVTAWNKAQVNRCWEISWRPENRGITWPEEVPSEADMCLRTWVSSKLDTLVLDSDDDMVPYWREEHERCEFVGIIGIGQSPTTRLVVYNRFSSCVAGDLDYLYQTHLRNRREILLCVESFNLRFSGQARDIFGLDLSWKPGSNTQVVRLDDVVALKTCLRWSSQAARYSKWETEKLELCANRALRESQGDGNCTKMEEYKAWMVEDQVYEGRLVSPQVHFLLKFVDNIMSSHPSIRSTGEGSRCRGHEVMDDTGRLKQDHPLVRELDIKLPLVIPAFTVSFAWHSDA</sequence>
<evidence type="ECO:0000313" key="4">
    <source>
        <dbReference type="Proteomes" id="UP000094444"/>
    </source>
</evidence>
<accession>A0A2P5HM59</accession>
<evidence type="ECO:0000313" key="3">
    <source>
        <dbReference type="EMBL" id="POS71358.1"/>
    </source>
</evidence>
<feature type="compositionally biased region" description="Polar residues" evidence="1">
    <location>
        <begin position="59"/>
        <end position="72"/>
    </location>
</feature>
<dbReference type="OrthoDB" id="3473305at2759"/>
<keyword evidence="4" id="KW-1185">Reference proteome</keyword>
<feature type="region of interest" description="Disordered" evidence="1">
    <location>
        <begin position="32"/>
        <end position="72"/>
    </location>
</feature>
<evidence type="ECO:0000256" key="1">
    <source>
        <dbReference type="SAM" id="MobiDB-lite"/>
    </source>
</evidence>
<feature type="domain" description="2EXR" evidence="2">
    <location>
        <begin position="77"/>
        <end position="131"/>
    </location>
</feature>
<name>A0A2P5HM59_DIAHE</name>
<feature type="compositionally biased region" description="Basic and acidic residues" evidence="1">
    <location>
        <begin position="38"/>
        <end position="51"/>
    </location>
</feature>
<dbReference type="Pfam" id="PF20150">
    <property type="entry name" value="2EXR"/>
    <property type="match status" value="1"/>
</dbReference>
<dbReference type="EMBL" id="MAVT02001296">
    <property type="protein sequence ID" value="POS71358.1"/>
    <property type="molecule type" value="Genomic_DNA"/>
</dbReference>
<dbReference type="Proteomes" id="UP000094444">
    <property type="component" value="Unassembled WGS sequence"/>
</dbReference>
<evidence type="ECO:0000259" key="2">
    <source>
        <dbReference type="Pfam" id="PF20150"/>
    </source>
</evidence>